<feature type="transmembrane region" description="Helical" evidence="6">
    <location>
        <begin position="153"/>
        <end position="177"/>
    </location>
</feature>
<sequence>VKMSNSVRNAWVVTHVQPTGNDVGVVDVSSPPWSLGQTVSLKLGRFREGHPKALGVNIYTVQIMIGVMILLIGILMASSIRQDNIGVYSGIFVWGSLIYVIAGSLTVAADNQLNKCRVKGSLGMNVVAAVMSFVGIILYSMDTGGIMLYYYSYLVYIQLSQGISGVLVILSLLEFIVSICVSSFGCKAVCQCCKCCHTPEVRPPFRCKYCSPAQQVQCTVYSNIINMSCLSYESGKVSKTLIN</sequence>
<dbReference type="Ensembl" id="ENSELUT00000001787.3">
    <property type="protein sequence ID" value="ENSELUP00000010664.2"/>
    <property type="gene ID" value="ENSELUG00000011147.3"/>
</dbReference>
<protein>
    <submittedName>
        <fullName evidence="7">Uncharacterized protein</fullName>
    </submittedName>
</protein>
<keyword evidence="3 6" id="KW-0812">Transmembrane</keyword>
<dbReference type="GeneTree" id="ENSGT01010000223208"/>
<dbReference type="GO" id="GO:0016020">
    <property type="term" value="C:membrane"/>
    <property type="evidence" value="ECO:0007669"/>
    <property type="project" value="UniProtKB-SubCell"/>
</dbReference>
<keyword evidence="8" id="KW-1185">Reference proteome</keyword>
<reference evidence="7" key="2">
    <citation type="submission" date="2020-02" db="EMBL/GenBank/DDBJ databases">
        <title>Esox lucius (northern pike) genome, fEsoLuc1, primary haplotype.</title>
        <authorList>
            <person name="Myers G."/>
            <person name="Karagic N."/>
            <person name="Meyer A."/>
            <person name="Pippel M."/>
            <person name="Reichard M."/>
            <person name="Winkler S."/>
            <person name="Tracey A."/>
            <person name="Sims Y."/>
            <person name="Howe K."/>
            <person name="Rhie A."/>
            <person name="Formenti G."/>
            <person name="Durbin R."/>
            <person name="Fedrigo O."/>
            <person name="Jarvis E.D."/>
        </authorList>
    </citation>
    <scope>NUCLEOTIDE SEQUENCE [LARGE SCALE GENOMIC DNA]</scope>
</reference>
<keyword evidence="5 6" id="KW-0472">Membrane</keyword>
<dbReference type="Pfam" id="PF04103">
    <property type="entry name" value="CD20"/>
    <property type="match status" value="1"/>
</dbReference>
<feature type="transmembrane region" description="Helical" evidence="6">
    <location>
        <begin position="121"/>
        <end position="141"/>
    </location>
</feature>
<organism evidence="7 8">
    <name type="scientific">Esox lucius</name>
    <name type="common">Northern pike</name>
    <dbReference type="NCBI Taxonomy" id="8010"/>
    <lineage>
        <taxon>Eukaryota</taxon>
        <taxon>Metazoa</taxon>
        <taxon>Chordata</taxon>
        <taxon>Craniata</taxon>
        <taxon>Vertebrata</taxon>
        <taxon>Euteleostomi</taxon>
        <taxon>Actinopterygii</taxon>
        <taxon>Neopterygii</taxon>
        <taxon>Teleostei</taxon>
        <taxon>Protacanthopterygii</taxon>
        <taxon>Esociformes</taxon>
        <taxon>Esocidae</taxon>
        <taxon>Esox</taxon>
    </lineage>
</organism>
<reference evidence="7" key="4">
    <citation type="submission" date="2025-09" db="UniProtKB">
        <authorList>
            <consortium name="Ensembl"/>
        </authorList>
    </citation>
    <scope>IDENTIFICATION</scope>
</reference>
<evidence type="ECO:0000256" key="1">
    <source>
        <dbReference type="ARBA" id="ARBA00004141"/>
    </source>
</evidence>
<keyword evidence="4 6" id="KW-1133">Transmembrane helix</keyword>
<reference evidence="8" key="1">
    <citation type="journal article" date="2014" name="PLoS ONE">
        <title>The genome and linkage map of the northern pike (Esox lucius): conserved synteny revealed between the salmonid sister group and the Neoteleostei.</title>
        <authorList>
            <person name="Rondeau E.B."/>
            <person name="Minkley D.R."/>
            <person name="Leong J.S."/>
            <person name="Messmer A.M."/>
            <person name="Jantzen J.R."/>
            <person name="von Schalburg K.R."/>
            <person name="Lemon C."/>
            <person name="Bird N.H."/>
            <person name="Koop B.F."/>
        </authorList>
    </citation>
    <scope>NUCLEOTIDE SEQUENCE</scope>
</reference>
<dbReference type="PANTHER" id="PTHR23320:SF128">
    <property type="entry name" value="MEMBRANE-SPANNING 4-DOMAINS SUBFAMILY A MEMBER 4A"/>
    <property type="match status" value="1"/>
</dbReference>
<dbReference type="OMA" id="CHTATEQ"/>
<name>A0A3P8Y4M1_ESOLU</name>
<comment type="subcellular location">
    <subcellularLocation>
        <location evidence="1">Membrane</location>
        <topology evidence="1">Multi-pass membrane protein</topology>
    </subcellularLocation>
</comment>
<evidence type="ECO:0000313" key="8">
    <source>
        <dbReference type="Proteomes" id="UP000265140"/>
    </source>
</evidence>
<evidence type="ECO:0000256" key="2">
    <source>
        <dbReference type="ARBA" id="ARBA00009565"/>
    </source>
</evidence>
<feature type="transmembrane region" description="Helical" evidence="6">
    <location>
        <begin position="86"/>
        <end position="109"/>
    </location>
</feature>
<evidence type="ECO:0000313" key="7">
    <source>
        <dbReference type="Ensembl" id="ENSELUP00000010664.2"/>
    </source>
</evidence>
<feature type="transmembrane region" description="Helical" evidence="6">
    <location>
        <begin position="56"/>
        <end position="80"/>
    </location>
</feature>
<evidence type="ECO:0000256" key="4">
    <source>
        <dbReference type="ARBA" id="ARBA00022989"/>
    </source>
</evidence>
<reference evidence="7" key="3">
    <citation type="submission" date="2025-08" db="UniProtKB">
        <authorList>
            <consortium name="Ensembl"/>
        </authorList>
    </citation>
    <scope>IDENTIFICATION</scope>
</reference>
<evidence type="ECO:0000256" key="6">
    <source>
        <dbReference type="SAM" id="Phobius"/>
    </source>
</evidence>
<dbReference type="PANTHER" id="PTHR23320">
    <property type="entry name" value="MEMBRANE-SPANNING 4-DOMAINS SUBFAMILY A MS4A -RELATED"/>
    <property type="match status" value="1"/>
</dbReference>
<evidence type="ECO:0000256" key="5">
    <source>
        <dbReference type="ARBA" id="ARBA00023136"/>
    </source>
</evidence>
<dbReference type="Proteomes" id="UP000265140">
    <property type="component" value="Chromosome 11"/>
</dbReference>
<accession>A0A3P8Y4M1</accession>
<comment type="similarity">
    <text evidence="2">Belongs to the MS4A family.</text>
</comment>
<proteinExistence type="inferred from homology"/>
<dbReference type="Bgee" id="ENSELUG00000011147">
    <property type="expression patterns" value="Expressed in mesonephros and 5 other cell types or tissues"/>
</dbReference>
<dbReference type="InterPro" id="IPR007237">
    <property type="entry name" value="CD20-like"/>
</dbReference>
<dbReference type="InterPro" id="IPR030417">
    <property type="entry name" value="MS4A"/>
</dbReference>
<dbReference type="AlphaFoldDB" id="A0A3P8Y4M1"/>
<evidence type="ECO:0000256" key="3">
    <source>
        <dbReference type="ARBA" id="ARBA00022692"/>
    </source>
</evidence>